<evidence type="ECO:0000313" key="2">
    <source>
        <dbReference type="Proteomes" id="UP001159427"/>
    </source>
</evidence>
<reference evidence="1 2" key="1">
    <citation type="submission" date="2022-05" db="EMBL/GenBank/DDBJ databases">
        <authorList>
            <consortium name="Genoscope - CEA"/>
            <person name="William W."/>
        </authorList>
    </citation>
    <scope>NUCLEOTIDE SEQUENCE [LARGE SCALE GENOMIC DNA]</scope>
</reference>
<organism evidence="1 2">
    <name type="scientific">Porites evermanni</name>
    <dbReference type="NCBI Taxonomy" id="104178"/>
    <lineage>
        <taxon>Eukaryota</taxon>
        <taxon>Metazoa</taxon>
        <taxon>Cnidaria</taxon>
        <taxon>Anthozoa</taxon>
        <taxon>Hexacorallia</taxon>
        <taxon>Scleractinia</taxon>
        <taxon>Fungiina</taxon>
        <taxon>Poritidae</taxon>
        <taxon>Porites</taxon>
    </lineage>
</organism>
<evidence type="ECO:0008006" key="3">
    <source>
        <dbReference type="Google" id="ProtNLM"/>
    </source>
</evidence>
<sequence>MAVCPNVKCNCIYKQSDITKQRNGETVPATCSQKLFGKPCKTELAYSETMSFGRKKWVAYKKFPFLAPSKWIKLFFQNEEFLTLIKLRPEPSADGSLHDLWDGRILRVFLKDPMNNNRSLLEDKRNLALLLYLDFFNPFTRAIHSSAISQFLSYKANKPCDKCHKTAKREPGTVGASGRMSFVTEKMPRKRTDREVRDAMAKYQKSTSKHAADSLANLVSGVRYSELSRLSYFDMVENFLVDPMHNLFLGLVEDVGNAIIIGDEKFISVDGRDVFQERMNSMRLPYDVGRRGITAQQWKNFIITFARVCLWKGAGKDAYRMVSTLAEACEIVLRNPLDQNDITHLENLLQQHHRLYAKIFGEYSVSVNYHMVLHLPEQILNWGPPTAWWCFPYERRIGELSDTLTSGKSVEEQIFSHFFLQHCADHLPLPVIPETIQTQIPAAISHLLETPSDSISEKLHFNQLGRDAEDFFNGKVSSRFSLLSAGDPFVVVEMEEFLPSSWPVVLLPPKRVNKRVPLSFLKDLKVYFTQLYKDAFILVEPRIDMFARCKVNGTTFSSQFNRTERGSTILAYCVDRDIQGVERVSSYFAQVMFFFSATVHFSQGGNSRRKTPSLAYVDWYRFANPNHGVDSSSGLHALSGLFYKQDNIINVRRLIRRVVLMQVRAFTTTL</sequence>
<keyword evidence="2" id="KW-1185">Reference proteome</keyword>
<comment type="caution">
    <text evidence="1">The sequence shown here is derived from an EMBL/GenBank/DDBJ whole genome shotgun (WGS) entry which is preliminary data.</text>
</comment>
<dbReference type="PANTHER" id="PTHR46579:SF1">
    <property type="entry name" value="F5_8 TYPE C DOMAIN-CONTAINING PROTEIN"/>
    <property type="match status" value="1"/>
</dbReference>
<dbReference type="PANTHER" id="PTHR46579">
    <property type="entry name" value="F5/8 TYPE C DOMAIN-CONTAINING PROTEIN-RELATED"/>
    <property type="match status" value="1"/>
</dbReference>
<name>A0ABN8M2R4_9CNID</name>
<proteinExistence type="predicted"/>
<gene>
    <name evidence="1" type="ORF">PEVE_00020795</name>
</gene>
<dbReference type="Proteomes" id="UP001159427">
    <property type="component" value="Unassembled WGS sequence"/>
</dbReference>
<accession>A0ABN8M2R4</accession>
<evidence type="ECO:0000313" key="1">
    <source>
        <dbReference type="EMBL" id="CAH3023884.1"/>
    </source>
</evidence>
<protein>
    <recommendedName>
        <fullName evidence="3">DUF4218 domain-containing protein</fullName>
    </recommendedName>
</protein>
<dbReference type="EMBL" id="CALNXI010000279">
    <property type="protein sequence ID" value="CAH3023884.1"/>
    <property type="molecule type" value="Genomic_DNA"/>
</dbReference>